<proteinExistence type="predicted"/>
<dbReference type="InterPro" id="IPR006158">
    <property type="entry name" value="Cobalamin-bd"/>
</dbReference>
<feature type="region of interest" description="Disordered" evidence="1">
    <location>
        <begin position="1"/>
        <end position="23"/>
    </location>
</feature>
<name>A0ABW7DTY5_STRRO</name>
<comment type="caution">
    <text evidence="3">The sequence shown here is derived from an EMBL/GenBank/DDBJ whole genome shotgun (WGS) entry which is preliminary data.</text>
</comment>
<protein>
    <submittedName>
        <fullName evidence="3">Cobalamin B12-binding domain-containing protein</fullName>
    </submittedName>
</protein>
<dbReference type="Gene3D" id="3.40.50.280">
    <property type="entry name" value="Cobalamin-binding domain"/>
    <property type="match status" value="1"/>
</dbReference>
<dbReference type="SUPFAM" id="SSF52242">
    <property type="entry name" value="Cobalamin (vitamin B12)-binding domain"/>
    <property type="match status" value="1"/>
</dbReference>
<feature type="region of interest" description="Disordered" evidence="1">
    <location>
        <begin position="154"/>
        <end position="173"/>
    </location>
</feature>
<evidence type="ECO:0000313" key="3">
    <source>
        <dbReference type="EMBL" id="MFG6294044.1"/>
    </source>
</evidence>
<dbReference type="RefSeq" id="WP_107082003.1">
    <property type="nucleotide sequence ID" value="NZ_JBEXRB010000058.1"/>
</dbReference>
<organism evidence="3 4">
    <name type="scientific">Streptomyces rochei</name>
    <name type="common">Streptomyces parvullus</name>
    <dbReference type="NCBI Taxonomy" id="1928"/>
    <lineage>
        <taxon>Bacteria</taxon>
        <taxon>Bacillati</taxon>
        <taxon>Actinomycetota</taxon>
        <taxon>Actinomycetes</taxon>
        <taxon>Kitasatosporales</taxon>
        <taxon>Streptomycetaceae</taxon>
        <taxon>Streptomyces</taxon>
        <taxon>Streptomyces rochei group</taxon>
    </lineage>
</organism>
<reference evidence="3 4" key="1">
    <citation type="submission" date="2024-10" db="EMBL/GenBank/DDBJ databases">
        <title>Draft genome assembly of a novel steroid transforming actinomycete isolated from African clawed frog Xenopus laevis.</title>
        <authorList>
            <person name="Bragin E."/>
            <person name="Kollerov V."/>
            <person name="Donova M.V."/>
        </authorList>
    </citation>
    <scope>NUCLEOTIDE SEQUENCE [LARGE SCALE GENOMIC DNA]</scope>
    <source>
        <strain evidence="3 4">MTOC-St3</strain>
    </source>
</reference>
<dbReference type="Pfam" id="PF02310">
    <property type="entry name" value="B12-binding"/>
    <property type="match status" value="1"/>
</dbReference>
<dbReference type="Proteomes" id="UP001605990">
    <property type="component" value="Unassembled WGS sequence"/>
</dbReference>
<evidence type="ECO:0000256" key="1">
    <source>
        <dbReference type="SAM" id="MobiDB-lite"/>
    </source>
</evidence>
<gene>
    <name evidence="3" type="ORF">ACGU38_01550</name>
</gene>
<feature type="domain" description="B12-binding" evidence="2">
    <location>
        <begin position="24"/>
        <end position="163"/>
    </location>
</feature>
<dbReference type="InterPro" id="IPR036724">
    <property type="entry name" value="Cobalamin-bd_sf"/>
</dbReference>
<dbReference type="PROSITE" id="PS51332">
    <property type="entry name" value="B12_BINDING"/>
    <property type="match status" value="1"/>
</dbReference>
<sequence>MTHLPRPRSAPGEPSSAPDTSGTAGTVIVTTVASDSHTWNLVFLQLLLEERGYRVINLGPCVPDSLLLSECLRHDPALVVVSSVNGHGHVDGLRLARTLRGHPDLATVPVVIGGKLGVSASAAERGRQAAALLEAGFDAVFDDGQEDDLRRYLDSARPAPALTGARSGAPGAP</sequence>
<accession>A0ABW7DTY5</accession>
<evidence type="ECO:0000259" key="2">
    <source>
        <dbReference type="PROSITE" id="PS51332"/>
    </source>
</evidence>
<dbReference type="EMBL" id="JBIENY010000029">
    <property type="protein sequence ID" value="MFG6294044.1"/>
    <property type="molecule type" value="Genomic_DNA"/>
</dbReference>
<evidence type="ECO:0000313" key="4">
    <source>
        <dbReference type="Proteomes" id="UP001605990"/>
    </source>
</evidence>
<keyword evidence="4" id="KW-1185">Reference proteome</keyword>